<dbReference type="GO" id="GO:0015074">
    <property type="term" value="P:DNA integration"/>
    <property type="evidence" value="ECO:0007669"/>
    <property type="project" value="InterPro"/>
</dbReference>
<dbReference type="InterPro" id="IPR011010">
    <property type="entry name" value="DNA_brk_join_enz"/>
</dbReference>
<accession>A0A429ZVW7</accession>
<gene>
    <name evidence="3" type="ORF">CBF35_00395</name>
</gene>
<dbReference type="InterPro" id="IPR010998">
    <property type="entry name" value="Integrase_recombinase_N"/>
</dbReference>
<keyword evidence="1" id="KW-0238">DNA-binding</keyword>
<dbReference type="Gene3D" id="1.10.150.130">
    <property type="match status" value="1"/>
</dbReference>
<protein>
    <recommendedName>
        <fullName evidence="2">Integrase SAM-like N-terminal domain-containing protein</fullName>
    </recommendedName>
</protein>
<dbReference type="InterPro" id="IPR004107">
    <property type="entry name" value="Integrase_SAM-like_N"/>
</dbReference>
<dbReference type="GO" id="GO:0003677">
    <property type="term" value="F:DNA binding"/>
    <property type="evidence" value="ECO:0007669"/>
    <property type="project" value="UniProtKB-KW"/>
</dbReference>
<dbReference type="Pfam" id="PF14659">
    <property type="entry name" value="Phage_int_SAM_3"/>
    <property type="match status" value="1"/>
</dbReference>
<proteinExistence type="predicted"/>
<comment type="caution">
    <text evidence="3">The sequence shown here is derived from an EMBL/GenBank/DDBJ whole genome shotgun (WGS) entry which is preliminary data.</text>
</comment>
<keyword evidence="4" id="KW-1185">Reference proteome</keyword>
<evidence type="ECO:0000259" key="2">
    <source>
        <dbReference type="Pfam" id="PF14659"/>
    </source>
</evidence>
<sequence>MFADKKKGQDMVTYKKYLTATGKERWSYHGYLGVNPKTGAYVKPRKKGFQSKAAAKLDYERQVQQLRQSKKLKPKKQVTFNQLATEYFSYYKDSGVKPGTYKKFTDEINKHARPILGAIYVDQIDIDDCQKTFDLLRKRRKDHRKIKNQIKAVLDFAITKR</sequence>
<name>A0A429ZVW7_9ENTE</name>
<dbReference type="Proteomes" id="UP000287239">
    <property type="component" value="Unassembled WGS sequence"/>
</dbReference>
<organism evidence="3 4">
    <name type="scientific">Vagococcus salmoninarum</name>
    <dbReference type="NCBI Taxonomy" id="2739"/>
    <lineage>
        <taxon>Bacteria</taxon>
        <taxon>Bacillati</taxon>
        <taxon>Bacillota</taxon>
        <taxon>Bacilli</taxon>
        <taxon>Lactobacillales</taxon>
        <taxon>Enterococcaceae</taxon>
        <taxon>Vagococcus</taxon>
    </lineage>
</organism>
<evidence type="ECO:0000313" key="3">
    <source>
        <dbReference type="EMBL" id="RST97786.1"/>
    </source>
</evidence>
<dbReference type="SUPFAM" id="SSF56349">
    <property type="entry name" value="DNA breaking-rejoining enzymes"/>
    <property type="match status" value="1"/>
</dbReference>
<reference evidence="3 4" key="1">
    <citation type="submission" date="2017-05" db="EMBL/GenBank/DDBJ databases">
        <title>Vagococcus spp. assemblies.</title>
        <authorList>
            <person name="Gulvik C.A."/>
        </authorList>
    </citation>
    <scope>NUCLEOTIDE SEQUENCE [LARGE SCALE GENOMIC DNA]</scope>
    <source>
        <strain evidence="3 4">NCFB 2777</strain>
    </source>
</reference>
<dbReference type="EMBL" id="NGJU01000001">
    <property type="protein sequence ID" value="RST97786.1"/>
    <property type="molecule type" value="Genomic_DNA"/>
</dbReference>
<dbReference type="AlphaFoldDB" id="A0A429ZVW7"/>
<feature type="domain" description="Integrase SAM-like N-terminal" evidence="2">
    <location>
        <begin position="79"/>
        <end position="132"/>
    </location>
</feature>
<evidence type="ECO:0000256" key="1">
    <source>
        <dbReference type="ARBA" id="ARBA00023125"/>
    </source>
</evidence>
<evidence type="ECO:0000313" key="4">
    <source>
        <dbReference type="Proteomes" id="UP000287239"/>
    </source>
</evidence>